<keyword evidence="2" id="KW-1185">Reference proteome</keyword>
<organism evidence="1 2">
    <name type="scientific">Candidatus Erwinia dacicola</name>
    <dbReference type="NCBI Taxonomy" id="252393"/>
    <lineage>
        <taxon>Bacteria</taxon>
        <taxon>Pseudomonadati</taxon>
        <taxon>Pseudomonadota</taxon>
        <taxon>Gammaproteobacteria</taxon>
        <taxon>Enterobacterales</taxon>
        <taxon>Erwiniaceae</taxon>
        <taxon>Erwinia</taxon>
    </lineage>
</organism>
<sequence>MQKAYRLYQEGKVSRDDVIEVITISNFNKLEKGRYGN</sequence>
<reference evidence="1" key="1">
    <citation type="submission" date="2018-04" db="EMBL/GenBank/DDBJ databases">
        <title>Genomes of the Obligate Erwinia dacicola and Facultative Enterobacter sp. OLF Endosymbionts of the Olive Fruit fly, Bactrocera oleae.</title>
        <authorList>
            <person name="Estes A.M."/>
            <person name="Hearn D.J."/>
            <person name="Agarwal S."/>
            <person name="Pierson E.A."/>
            <person name="Dunning-Hotopp J.C."/>
        </authorList>
    </citation>
    <scope>NUCLEOTIDE SEQUENCE [LARGE SCALE GENOMIC DNA]</scope>
    <source>
        <strain evidence="1">Oroville</strain>
    </source>
</reference>
<gene>
    <name evidence="1" type="ORF">ACZ87_03623</name>
</gene>
<name>A0A328TP35_9GAMM</name>
<dbReference type="AlphaFoldDB" id="A0A328TP35"/>
<evidence type="ECO:0000313" key="1">
    <source>
        <dbReference type="EMBL" id="RAP69584.1"/>
    </source>
</evidence>
<dbReference type="Proteomes" id="UP000244334">
    <property type="component" value="Unassembled WGS sequence"/>
</dbReference>
<comment type="caution">
    <text evidence="1">The sequence shown here is derived from an EMBL/GenBank/DDBJ whole genome shotgun (WGS) entry which is preliminary data.</text>
</comment>
<proteinExistence type="predicted"/>
<dbReference type="EMBL" id="LJAM02000686">
    <property type="protein sequence ID" value="RAP69584.1"/>
    <property type="molecule type" value="Genomic_DNA"/>
</dbReference>
<accession>A0A328TP35</accession>
<evidence type="ECO:0000313" key="2">
    <source>
        <dbReference type="Proteomes" id="UP000244334"/>
    </source>
</evidence>
<protein>
    <submittedName>
        <fullName evidence="1">Uncharacterized protein</fullName>
    </submittedName>
</protein>